<name>A0A1G9AYS9_9BACL</name>
<evidence type="ECO:0000259" key="7">
    <source>
        <dbReference type="Pfam" id="PF17851"/>
    </source>
</evidence>
<dbReference type="PANTHER" id="PTHR42812">
    <property type="entry name" value="BETA-XYLOSIDASE"/>
    <property type="match status" value="1"/>
</dbReference>
<comment type="similarity">
    <text evidence="1 6">Belongs to the glycosyl hydrolase 43 family.</text>
</comment>
<dbReference type="AlphaFoldDB" id="A0A1G9AYS9"/>
<organism evidence="8 9">
    <name type="scientific">Paenibacillus typhae</name>
    <dbReference type="NCBI Taxonomy" id="1174501"/>
    <lineage>
        <taxon>Bacteria</taxon>
        <taxon>Bacillati</taxon>
        <taxon>Bacillota</taxon>
        <taxon>Bacilli</taxon>
        <taxon>Bacillales</taxon>
        <taxon>Paenibacillaceae</taxon>
        <taxon>Paenibacillus</taxon>
    </lineage>
</organism>
<feature type="active site" description="Proton acceptor" evidence="4">
    <location>
        <position position="14"/>
    </location>
</feature>
<dbReference type="Pfam" id="PF17851">
    <property type="entry name" value="GH43_C2"/>
    <property type="match status" value="1"/>
</dbReference>
<dbReference type="SUPFAM" id="SSF49899">
    <property type="entry name" value="Concanavalin A-like lectins/glucanases"/>
    <property type="match status" value="1"/>
</dbReference>
<protein>
    <submittedName>
        <fullName evidence="8">Alpha-N-arabinofuranosidase</fullName>
    </submittedName>
</protein>
<accession>A0A1G9AYS9</accession>
<keyword evidence="2 6" id="KW-0378">Hydrolase</keyword>
<dbReference type="PANTHER" id="PTHR42812:SF12">
    <property type="entry name" value="BETA-XYLOSIDASE-RELATED"/>
    <property type="match status" value="1"/>
</dbReference>
<reference evidence="9" key="1">
    <citation type="submission" date="2016-10" db="EMBL/GenBank/DDBJ databases">
        <authorList>
            <person name="Varghese N."/>
            <person name="Submissions S."/>
        </authorList>
    </citation>
    <scope>NUCLEOTIDE SEQUENCE [LARGE SCALE GENOMIC DNA]</scope>
    <source>
        <strain evidence="9">CGMCC 1.11012</strain>
    </source>
</reference>
<evidence type="ECO:0000313" key="8">
    <source>
        <dbReference type="EMBL" id="SDK31755.1"/>
    </source>
</evidence>
<feature type="site" description="Important for catalytic activity, responsible for pKa modulation of the active site Glu and correct orientation of both the proton donor and substrate" evidence="5">
    <location>
        <position position="120"/>
    </location>
</feature>
<dbReference type="EMBL" id="FNDX01000038">
    <property type="protein sequence ID" value="SDK31755.1"/>
    <property type="molecule type" value="Genomic_DNA"/>
</dbReference>
<keyword evidence="9" id="KW-1185">Reference proteome</keyword>
<dbReference type="GO" id="GO:0004553">
    <property type="term" value="F:hydrolase activity, hydrolyzing O-glycosyl compounds"/>
    <property type="evidence" value="ECO:0007669"/>
    <property type="project" value="InterPro"/>
</dbReference>
<evidence type="ECO:0000256" key="4">
    <source>
        <dbReference type="PIRSR" id="PIRSR606710-1"/>
    </source>
</evidence>
<feature type="active site" description="Proton donor" evidence="4">
    <location>
        <position position="174"/>
    </location>
</feature>
<dbReference type="InterPro" id="IPR051795">
    <property type="entry name" value="Glycosyl_Hydrlase_43"/>
</dbReference>
<dbReference type="InterPro" id="IPR041542">
    <property type="entry name" value="GH43_C2"/>
</dbReference>
<dbReference type="GO" id="GO:0005975">
    <property type="term" value="P:carbohydrate metabolic process"/>
    <property type="evidence" value="ECO:0007669"/>
    <property type="project" value="InterPro"/>
</dbReference>
<dbReference type="Gene3D" id="2.60.120.200">
    <property type="match status" value="1"/>
</dbReference>
<proteinExistence type="inferred from homology"/>
<dbReference type="InterPro" id="IPR006710">
    <property type="entry name" value="Glyco_hydro_43"/>
</dbReference>
<evidence type="ECO:0000256" key="3">
    <source>
        <dbReference type="ARBA" id="ARBA00023295"/>
    </source>
</evidence>
<evidence type="ECO:0000256" key="5">
    <source>
        <dbReference type="PIRSR" id="PIRSR606710-2"/>
    </source>
</evidence>
<dbReference type="Gene3D" id="2.115.10.20">
    <property type="entry name" value="Glycosyl hydrolase domain, family 43"/>
    <property type="match status" value="1"/>
</dbReference>
<dbReference type="CDD" id="cd18617">
    <property type="entry name" value="GH43_XynB-like"/>
    <property type="match status" value="1"/>
</dbReference>
<dbReference type="Proteomes" id="UP000199050">
    <property type="component" value="Unassembled WGS sequence"/>
</dbReference>
<feature type="domain" description="Beta-xylosidase C-terminal Concanavalin A-like" evidence="7">
    <location>
        <begin position="309"/>
        <end position="501"/>
    </location>
</feature>
<dbReference type="RefSeq" id="WP_090717926.1">
    <property type="nucleotide sequence ID" value="NZ_CBCSKY010000014.1"/>
</dbReference>
<evidence type="ECO:0000256" key="6">
    <source>
        <dbReference type="RuleBase" id="RU361187"/>
    </source>
</evidence>
<evidence type="ECO:0000313" key="9">
    <source>
        <dbReference type="Proteomes" id="UP000199050"/>
    </source>
</evidence>
<dbReference type="Pfam" id="PF04616">
    <property type="entry name" value="Glyco_hydro_43"/>
    <property type="match status" value="1"/>
</dbReference>
<evidence type="ECO:0000256" key="2">
    <source>
        <dbReference type="ARBA" id="ARBA00022801"/>
    </source>
</evidence>
<keyword evidence="3 6" id="KW-0326">Glycosidase</keyword>
<gene>
    <name evidence="8" type="ORF">SAMN05216192_13812</name>
</gene>
<dbReference type="OrthoDB" id="9801455at2"/>
<evidence type="ECO:0000256" key="1">
    <source>
        <dbReference type="ARBA" id="ARBA00009865"/>
    </source>
</evidence>
<dbReference type="SUPFAM" id="SSF75005">
    <property type="entry name" value="Arabinanase/levansucrase/invertase"/>
    <property type="match status" value="1"/>
</dbReference>
<dbReference type="InterPro" id="IPR023296">
    <property type="entry name" value="Glyco_hydro_beta-prop_sf"/>
</dbReference>
<sequence length="509" mass="56785">MQYSNPVIPGFHPDPSICRVNDDYYLVTSTFEYFPGVPIFHSKDLVHWRQIGHCLTTPEQLPLGNAWSSGGIYAPTIRYHDGWFYMVTTNVSGVGNFYVKTRNPEGPWSAPVPVKQGGIDPSLLFDNDGRVYFQSSCNGTEGHAIYQCEIDIETGAMLTESRFIWRGTGGAHPEAPHLYKIDGWYYLMIAEGGTEYGHMETIARSRQPYGPFEPCPHNPVLTNRSMDSSIQATGHADLVETQDGSWWAVCLGIRPVAYPKAHHLGREVYLAPVTWTEEGWPVFGRDTHIDPQMEAPELPLTPWPESQVRDDFNEKQLGFDWTFLRNPLEGSWSLEERPGYLVLHGHKTGLCDAGAPAFIGRRLSHFSCSIAAAMEYEPQHEGEEAGITVFMNEKHHYDLAVTLVEGRKKAIFRKTIGSLQTEQAWDCPEGSVELKVRAFPKQIVASLQTAQGSTIELGWGETHLLSTEVAGGFTGVFIAMYAAGSADGQSAPAAFDWFDYEPSEQQDSR</sequence>
<dbReference type="STRING" id="1174501.SAMN05216192_13812"/>
<dbReference type="InterPro" id="IPR013320">
    <property type="entry name" value="ConA-like_dom_sf"/>
</dbReference>